<protein>
    <submittedName>
        <fullName evidence="3">Eukaryotic translation initiation factor 3 subunit E</fullName>
    </submittedName>
</protein>
<dbReference type="EMBL" id="BMAW01038397">
    <property type="protein sequence ID" value="GFU51993.1"/>
    <property type="molecule type" value="Genomic_DNA"/>
</dbReference>
<dbReference type="EMBL" id="BMAW01052722">
    <property type="protein sequence ID" value="GFS87079.1"/>
    <property type="molecule type" value="Genomic_DNA"/>
</dbReference>
<keyword evidence="3" id="KW-0648">Protein biosynthesis</keyword>
<evidence type="ECO:0000313" key="4">
    <source>
        <dbReference type="EMBL" id="GFU58283.1"/>
    </source>
</evidence>
<evidence type="ECO:0000313" key="3">
    <source>
        <dbReference type="EMBL" id="GFU51993.1"/>
    </source>
</evidence>
<gene>
    <name evidence="3" type="primary">EIF3E_2</name>
    <name evidence="4" type="ORF">NPIL_346151</name>
    <name evidence="2" type="ORF">NPIL_377861</name>
    <name evidence="1" type="ORF">NPIL_442711</name>
    <name evidence="3" type="ORF">NPIL_507301</name>
</gene>
<dbReference type="Proteomes" id="UP000887013">
    <property type="component" value="Unassembled WGS sequence"/>
</dbReference>
<organism evidence="3 5">
    <name type="scientific">Nephila pilipes</name>
    <name type="common">Giant wood spider</name>
    <name type="synonym">Nephila maculata</name>
    <dbReference type="NCBI Taxonomy" id="299642"/>
    <lineage>
        <taxon>Eukaryota</taxon>
        <taxon>Metazoa</taxon>
        <taxon>Ecdysozoa</taxon>
        <taxon>Arthropoda</taxon>
        <taxon>Chelicerata</taxon>
        <taxon>Arachnida</taxon>
        <taxon>Araneae</taxon>
        <taxon>Araneomorphae</taxon>
        <taxon>Entelegynae</taxon>
        <taxon>Araneoidea</taxon>
        <taxon>Nephilidae</taxon>
        <taxon>Nephila</taxon>
    </lineage>
</organism>
<sequence>MLLEFLVRNYQFNIEWMDSVYIFAKSQYECGNYLAATEYLYLYRLL</sequence>
<dbReference type="GO" id="GO:0003743">
    <property type="term" value="F:translation initiation factor activity"/>
    <property type="evidence" value="ECO:0007669"/>
    <property type="project" value="UniProtKB-KW"/>
</dbReference>
<dbReference type="EMBL" id="BMAW01040074">
    <property type="protein sequence ID" value="GFU58283.1"/>
    <property type="molecule type" value="Genomic_DNA"/>
</dbReference>
<reference evidence="3" key="1">
    <citation type="submission" date="2020-08" db="EMBL/GenBank/DDBJ databases">
        <title>Multicomponent nature underlies the extraordinary mechanical properties of spider dragline silk.</title>
        <authorList>
            <person name="Kono N."/>
            <person name="Nakamura H."/>
            <person name="Mori M."/>
            <person name="Yoshida Y."/>
            <person name="Ohtoshi R."/>
            <person name="Malay A.D."/>
            <person name="Moran D.A.P."/>
            <person name="Tomita M."/>
            <person name="Numata K."/>
            <person name="Arakawa K."/>
        </authorList>
    </citation>
    <scope>NUCLEOTIDE SEQUENCE</scope>
</reference>
<feature type="non-terminal residue" evidence="3">
    <location>
        <position position="46"/>
    </location>
</feature>
<dbReference type="AlphaFoldDB" id="A0A8X6R183"/>
<evidence type="ECO:0000313" key="1">
    <source>
        <dbReference type="EMBL" id="GFS87079.1"/>
    </source>
</evidence>
<keyword evidence="5" id="KW-1185">Reference proteome</keyword>
<accession>A0A8X6R183</accession>
<name>A0A8X6R183_NEPPI</name>
<evidence type="ECO:0000313" key="2">
    <source>
        <dbReference type="EMBL" id="GFT08200.1"/>
    </source>
</evidence>
<evidence type="ECO:0000313" key="5">
    <source>
        <dbReference type="Proteomes" id="UP000887013"/>
    </source>
</evidence>
<dbReference type="OrthoDB" id="417252at2759"/>
<dbReference type="EMBL" id="BMAW01103235">
    <property type="protein sequence ID" value="GFT08200.1"/>
    <property type="molecule type" value="Genomic_DNA"/>
</dbReference>
<keyword evidence="3" id="KW-0396">Initiation factor</keyword>
<comment type="caution">
    <text evidence="3">The sequence shown here is derived from an EMBL/GenBank/DDBJ whole genome shotgun (WGS) entry which is preliminary data.</text>
</comment>
<proteinExistence type="predicted"/>